<evidence type="ECO:0000256" key="1">
    <source>
        <dbReference type="SAM" id="MobiDB-lite"/>
    </source>
</evidence>
<keyword evidence="2" id="KW-0472">Membrane</keyword>
<proteinExistence type="predicted"/>
<reference evidence="3" key="1">
    <citation type="submission" date="2021-02" db="EMBL/GenBank/DDBJ databases">
        <authorList>
            <person name="Nowell W R."/>
        </authorList>
    </citation>
    <scope>NUCLEOTIDE SEQUENCE</scope>
</reference>
<evidence type="ECO:0000313" key="4">
    <source>
        <dbReference type="Proteomes" id="UP000663852"/>
    </source>
</evidence>
<dbReference type="Proteomes" id="UP000663852">
    <property type="component" value="Unassembled WGS sequence"/>
</dbReference>
<dbReference type="Gene3D" id="2.60.120.260">
    <property type="entry name" value="Galactose-binding domain-like"/>
    <property type="match status" value="1"/>
</dbReference>
<sequence length="310" mass="33181">MSMTQGRDIPNASLPWPKSMDRNSDDTWAPTNDEELKRKRRRNRRSCIFRRACCLLCVGLIVVLLLCALASILLELDLLTKTSSTSSTTVTTATTTTTTTQTTTSTSSSSTSTSSSSTTSTSSTTATTSTTSKTTSTSSTSQTTTTSVTTTSTTVSKCAQSDFGFLLTQSGPTSWFQFSYTYLATSLAPTLRFIFDNGPADCSFLDGVSVTDYKNSSVELLSNPSFENSISSPVSWTVTNSSTCQGSSQGRIISSGCHSGSGSNCFMDNCTKGFEYLFQSFTANIGDYYNVSFWLEQTGGGAGCLYADIF</sequence>
<keyword evidence="2" id="KW-0812">Transmembrane</keyword>
<accession>A0A815AIA7</accession>
<comment type="caution">
    <text evidence="3">The sequence shown here is derived from an EMBL/GenBank/DDBJ whole genome shotgun (WGS) entry which is preliminary data.</text>
</comment>
<dbReference type="AlphaFoldDB" id="A0A815AIA7"/>
<evidence type="ECO:0000256" key="2">
    <source>
        <dbReference type="SAM" id="Phobius"/>
    </source>
</evidence>
<evidence type="ECO:0000313" key="3">
    <source>
        <dbReference type="EMBL" id="CAF1256270.1"/>
    </source>
</evidence>
<name>A0A815AIA7_ADIRI</name>
<keyword evidence="2" id="KW-1133">Transmembrane helix</keyword>
<dbReference type="EMBL" id="CAJNOJ010000183">
    <property type="protein sequence ID" value="CAF1256270.1"/>
    <property type="molecule type" value="Genomic_DNA"/>
</dbReference>
<organism evidence="3 4">
    <name type="scientific">Adineta ricciae</name>
    <name type="common">Rotifer</name>
    <dbReference type="NCBI Taxonomy" id="249248"/>
    <lineage>
        <taxon>Eukaryota</taxon>
        <taxon>Metazoa</taxon>
        <taxon>Spiralia</taxon>
        <taxon>Gnathifera</taxon>
        <taxon>Rotifera</taxon>
        <taxon>Eurotatoria</taxon>
        <taxon>Bdelloidea</taxon>
        <taxon>Adinetida</taxon>
        <taxon>Adinetidae</taxon>
        <taxon>Adineta</taxon>
    </lineage>
</organism>
<feature type="transmembrane region" description="Helical" evidence="2">
    <location>
        <begin position="48"/>
        <end position="74"/>
    </location>
</feature>
<protein>
    <submittedName>
        <fullName evidence="3">Uncharacterized protein</fullName>
    </submittedName>
</protein>
<feature type="region of interest" description="Disordered" evidence="1">
    <location>
        <begin position="1"/>
        <end position="30"/>
    </location>
</feature>
<feature type="region of interest" description="Disordered" evidence="1">
    <location>
        <begin position="90"/>
        <end position="145"/>
    </location>
</feature>
<gene>
    <name evidence="3" type="ORF">EDS130_LOCUS28262</name>
</gene>